<dbReference type="PANTHER" id="PTHR43377:SF6">
    <property type="entry name" value="GFO_IDH_MOCA-LIKE OXIDOREDUCTASE N-TERMINAL DOMAIN-CONTAINING PROTEIN"/>
    <property type="match status" value="1"/>
</dbReference>
<proteinExistence type="predicted"/>
<gene>
    <name evidence="2" type="ORF">A2569_00840</name>
</gene>
<dbReference type="InterPro" id="IPR000683">
    <property type="entry name" value="Gfo/Idh/MocA-like_OxRdtase_N"/>
</dbReference>
<evidence type="ECO:0000259" key="1">
    <source>
        <dbReference type="Pfam" id="PF01408"/>
    </source>
</evidence>
<dbReference type="EMBL" id="MHTL01000011">
    <property type="protein sequence ID" value="OHA60606.1"/>
    <property type="molecule type" value="Genomic_DNA"/>
</dbReference>
<dbReference type="InterPro" id="IPR036291">
    <property type="entry name" value="NAD(P)-bd_dom_sf"/>
</dbReference>
<protein>
    <recommendedName>
        <fullName evidence="1">Gfo/Idh/MocA-like oxidoreductase N-terminal domain-containing protein</fullName>
    </recommendedName>
</protein>
<dbReference type="Gene3D" id="3.30.360.10">
    <property type="entry name" value="Dihydrodipicolinate Reductase, domain 2"/>
    <property type="match status" value="1"/>
</dbReference>
<dbReference type="PANTHER" id="PTHR43377">
    <property type="entry name" value="BILIVERDIN REDUCTASE A"/>
    <property type="match status" value="1"/>
</dbReference>
<name>A0A1G2QJ91_9BACT</name>
<organism evidence="2 3">
    <name type="scientific">Candidatus Vogelbacteria bacterium RIFOXYD1_FULL_51_18</name>
    <dbReference type="NCBI Taxonomy" id="1802440"/>
    <lineage>
        <taxon>Bacteria</taxon>
        <taxon>Candidatus Vogeliibacteriota</taxon>
    </lineage>
</organism>
<dbReference type="Pfam" id="PF01408">
    <property type="entry name" value="GFO_IDH_MocA"/>
    <property type="match status" value="1"/>
</dbReference>
<reference evidence="2 3" key="1">
    <citation type="journal article" date="2016" name="Nat. Commun.">
        <title>Thousands of microbial genomes shed light on interconnected biogeochemical processes in an aquifer system.</title>
        <authorList>
            <person name="Anantharaman K."/>
            <person name="Brown C.T."/>
            <person name="Hug L.A."/>
            <person name="Sharon I."/>
            <person name="Castelle C.J."/>
            <person name="Probst A.J."/>
            <person name="Thomas B.C."/>
            <person name="Singh A."/>
            <person name="Wilkins M.J."/>
            <person name="Karaoz U."/>
            <person name="Brodie E.L."/>
            <person name="Williams K.H."/>
            <person name="Hubbard S.S."/>
            <person name="Banfield J.F."/>
        </authorList>
    </citation>
    <scope>NUCLEOTIDE SEQUENCE [LARGE SCALE GENOMIC DNA]</scope>
</reference>
<dbReference type="SUPFAM" id="SSF51735">
    <property type="entry name" value="NAD(P)-binding Rossmann-fold domains"/>
    <property type="match status" value="1"/>
</dbReference>
<sequence length="298" mass="33440">MHSKDKIAIIGVGRWGKNLLKTFSVRAEISLICHTGDSATDEWLKSEYPHIPVTHNVDEVMENVDISAVCIATPIHTHSSLVRVALEHEKDVFVEKPLCQDPVEAMALTELAQQKNKILMVGYIYLYHELWQKLKTEIAQEQIQNVLFTWEKYGSFHEDGIWNLAVHEVSLANDLLGTPTVAQIHPLISTLGTHDAYTFSLEYPSGAKAFGLVNRLSSVTKHTITITTQTQTYLWEGNRLLRVEKEKEPTIIAESTTVPLDRECDAFIESLHCRKAPITNGAQATLVTKIIADAFPQT</sequence>
<dbReference type="SUPFAM" id="SSF55347">
    <property type="entry name" value="Glyceraldehyde-3-phosphate dehydrogenase-like, C-terminal domain"/>
    <property type="match status" value="1"/>
</dbReference>
<dbReference type="Gene3D" id="3.40.50.720">
    <property type="entry name" value="NAD(P)-binding Rossmann-like Domain"/>
    <property type="match status" value="1"/>
</dbReference>
<dbReference type="Proteomes" id="UP000177090">
    <property type="component" value="Unassembled WGS sequence"/>
</dbReference>
<dbReference type="STRING" id="1802440.A2569_00840"/>
<dbReference type="GO" id="GO:0000166">
    <property type="term" value="F:nucleotide binding"/>
    <property type="evidence" value="ECO:0007669"/>
    <property type="project" value="InterPro"/>
</dbReference>
<comment type="caution">
    <text evidence="2">The sequence shown here is derived from an EMBL/GenBank/DDBJ whole genome shotgun (WGS) entry which is preliminary data.</text>
</comment>
<accession>A0A1G2QJ91</accession>
<dbReference type="AlphaFoldDB" id="A0A1G2QJ91"/>
<evidence type="ECO:0000313" key="3">
    <source>
        <dbReference type="Proteomes" id="UP000177090"/>
    </source>
</evidence>
<evidence type="ECO:0000313" key="2">
    <source>
        <dbReference type="EMBL" id="OHA60606.1"/>
    </source>
</evidence>
<feature type="domain" description="Gfo/Idh/MocA-like oxidoreductase N-terminal" evidence="1">
    <location>
        <begin position="6"/>
        <end position="123"/>
    </location>
</feature>
<dbReference type="InterPro" id="IPR051450">
    <property type="entry name" value="Gfo/Idh/MocA_Oxidoreductases"/>
</dbReference>